<dbReference type="EMBL" id="CP060713">
    <property type="protein sequence ID" value="QNN52049.1"/>
    <property type="molecule type" value="Genomic_DNA"/>
</dbReference>
<evidence type="ECO:0000313" key="2">
    <source>
        <dbReference type="Proteomes" id="UP000515947"/>
    </source>
</evidence>
<evidence type="ECO:0000313" key="1">
    <source>
        <dbReference type="EMBL" id="QNN52049.1"/>
    </source>
</evidence>
<accession>A0A7G9R8X4</accession>
<sequence length="62" mass="7380">MRIDQQLRGLARDLSRWPVASQETARRNAMVASTALTQRRRELDEVEEFLRRHHRASRHRSA</sequence>
<dbReference type="Proteomes" id="UP000515947">
    <property type="component" value="Chromosome"/>
</dbReference>
<name>A0A7G9R8X4_9ACTN</name>
<dbReference type="KEGG" id="nmes:H9L09_16265"/>
<organism evidence="1 2">
    <name type="scientific">Nocardioides mesophilus</name>
    <dbReference type="NCBI Taxonomy" id="433659"/>
    <lineage>
        <taxon>Bacteria</taxon>
        <taxon>Bacillati</taxon>
        <taxon>Actinomycetota</taxon>
        <taxon>Actinomycetes</taxon>
        <taxon>Propionibacteriales</taxon>
        <taxon>Nocardioidaceae</taxon>
        <taxon>Nocardioides</taxon>
    </lineage>
</organism>
<protein>
    <submittedName>
        <fullName evidence="1">Uncharacterized protein</fullName>
    </submittedName>
</protein>
<gene>
    <name evidence="1" type="ORF">H9L09_16265</name>
</gene>
<proteinExistence type="predicted"/>
<reference evidence="1 2" key="1">
    <citation type="submission" date="2020-08" db="EMBL/GenBank/DDBJ databases">
        <title>Genome sequence of Nocardioides mesophilus KACC 16243T.</title>
        <authorList>
            <person name="Hyun D.-W."/>
            <person name="Bae J.-W."/>
        </authorList>
    </citation>
    <scope>NUCLEOTIDE SEQUENCE [LARGE SCALE GENOMIC DNA]</scope>
    <source>
        <strain evidence="1 2">KACC 16243</strain>
    </source>
</reference>
<dbReference type="RefSeq" id="WP_187577892.1">
    <property type="nucleotide sequence ID" value="NZ_CP060713.1"/>
</dbReference>
<keyword evidence="2" id="KW-1185">Reference proteome</keyword>
<dbReference type="AlphaFoldDB" id="A0A7G9R8X4"/>